<feature type="region of interest" description="Disordered" evidence="1">
    <location>
        <begin position="81"/>
        <end position="110"/>
    </location>
</feature>
<evidence type="ECO:0000256" key="1">
    <source>
        <dbReference type="SAM" id="MobiDB-lite"/>
    </source>
</evidence>
<evidence type="ECO:0000313" key="3">
    <source>
        <dbReference type="Proteomes" id="UP001279734"/>
    </source>
</evidence>
<comment type="caution">
    <text evidence="2">The sequence shown here is derived from an EMBL/GenBank/DDBJ whole genome shotgun (WGS) entry which is preliminary data.</text>
</comment>
<name>A0AAD3STH8_NEPGR</name>
<accession>A0AAD3STH8</accession>
<gene>
    <name evidence="2" type="ORF">Nepgr_018663</name>
</gene>
<dbReference type="Proteomes" id="UP001279734">
    <property type="component" value="Unassembled WGS sequence"/>
</dbReference>
<protein>
    <submittedName>
        <fullName evidence="2">Uncharacterized protein</fullName>
    </submittedName>
</protein>
<reference evidence="2" key="1">
    <citation type="submission" date="2023-05" db="EMBL/GenBank/DDBJ databases">
        <title>Nepenthes gracilis genome sequencing.</title>
        <authorList>
            <person name="Fukushima K."/>
        </authorList>
    </citation>
    <scope>NUCLEOTIDE SEQUENCE</scope>
    <source>
        <strain evidence="2">SING2019-196</strain>
    </source>
</reference>
<organism evidence="2 3">
    <name type="scientific">Nepenthes gracilis</name>
    <name type="common">Slender pitcher plant</name>
    <dbReference type="NCBI Taxonomy" id="150966"/>
    <lineage>
        <taxon>Eukaryota</taxon>
        <taxon>Viridiplantae</taxon>
        <taxon>Streptophyta</taxon>
        <taxon>Embryophyta</taxon>
        <taxon>Tracheophyta</taxon>
        <taxon>Spermatophyta</taxon>
        <taxon>Magnoliopsida</taxon>
        <taxon>eudicotyledons</taxon>
        <taxon>Gunneridae</taxon>
        <taxon>Pentapetalae</taxon>
        <taxon>Caryophyllales</taxon>
        <taxon>Nepenthaceae</taxon>
        <taxon>Nepenthes</taxon>
    </lineage>
</organism>
<dbReference type="EMBL" id="BSYO01000017">
    <property type="protein sequence ID" value="GMH16822.1"/>
    <property type="molecule type" value="Genomic_DNA"/>
</dbReference>
<sequence length="124" mass="13516">MDSSTSQSKASLTNLAAKLSLKIPPHFSSSSSPTSEFNFSDVFGPPQSNFIPSPYPPSPIVCDPQIIRNLSHSFIGPSPRYPVPTSHPFHAPEETIPQISDDDEKKNMNKGKKLSEIIAIVAIR</sequence>
<keyword evidence="3" id="KW-1185">Reference proteome</keyword>
<dbReference type="AlphaFoldDB" id="A0AAD3STH8"/>
<evidence type="ECO:0000313" key="2">
    <source>
        <dbReference type="EMBL" id="GMH16822.1"/>
    </source>
</evidence>
<proteinExistence type="predicted"/>